<dbReference type="GeneID" id="93728273"/>
<reference evidence="2 3" key="1">
    <citation type="journal article" date="2010" name="Genome Biol. Evol.">
        <title>The sequence of a 1.8-mb bacterial linear plasmid reveals a rich evolutionary reservoir of secondary metabolic pathways.</title>
        <authorList>
            <person name="Medema M.H."/>
            <person name="Trefzer A."/>
            <person name="Kovalchuk A."/>
            <person name="van den Berg M."/>
            <person name="Mueller U."/>
            <person name="Heijne W."/>
            <person name="Wu L."/>
            <person name="Alam M.T."/>
            <person name="Ronning C.M."/>
            <person name="Nierman W.C."/>
            <person name="Bovenberg R.A.L."/>
            <person name="Breitling R."/>
            <person name="Takano E."/>
        </authorList>
    </citation>
    <scope>NUCLEOTIDE SEQUENCE [LARGE SCALE GENOMIC DNA]</scope>
    <source>
        <strain evidence="3">ATCC 27064 / DSM 738 / JCM 4710 / NBRC 13307 / NCIMB 12785 / NRRL 3585 / VKM Ac-602</strain>
    </source>
</reference>
<name>B5GVN5_STRCL</name>
<dbReference type="OrthoDB" id="10012086at2"/>
<evidence type="ECO:0000313" key="3">
    <source>
        <dbReference type="Proteomes" id="UP000002357"/>
    </source>
</evidence>
<feature type="compositionally biased region" description="Basic and acidic residues" evidence="1">
    <location>
        <begin position="19"/>
        <end position="28"/>
    </location>
</feature>
<evidence type="ECO:0000256" key="1">
    <source>
        <dbReference type="SAM" id="MobiDB-lite"/>
    </source>
</evidence>
<dbReference type="Proteomes" id="UP000002357">
    <property type="component" value="Chromosome"/>
</dbReference>
<dbReference type="AlphaFoldDB" id="B5GVN5"/>
<protein>
    <submittedName>
        <fullName evidence="2">Uncharacterized protein</fullName>
    </submittedName>
</protein>
<keyword evidence="3" id="KW-1185">Reference proteome</keyword>
<evidence type="ECO:0000313" key="2">
    <source>
        <dbReference type="EMBL" id="EFG10386.1"/>
    </source>
</evidence>
<feature type="region of interest" description="Disordered" evidence="1">
    <location>
        <begin position="1"/>
        <end position="35"/>
    </location>
</feature>
<dbReference type="EMBL" id="CM000913">
    <property type="protein sequence ID" value="EFG10386.1"/>
    <property type="molecule type" value="Genomic_DNA"/>
</dbReference>
<dbReference type="KEGG" id="sclf:BB341_02455"/>
<gene>
    <name evidence="2" type="ORF">SCLAV_5319</name>
</gene>
<accession>B5GVN5</accession>
<dbReference type="STRING" id="1901.BB341_02455"/>
<dbReference type="RefSeq" id="WP_003955910.1">
    <property type="nucleotide sequence ID" value="NZ_CM000913.1"/>
</dbReference>
<organism evidence="2 3">
    <name type="scientific">Streptomyces clavuligerus</name>
    <dbReference type="NCBI Taxonomy" id="1901"/>
    <lineage>
        <taxon>Bacteria</taxon>
        <taxon>Bacillati</taxon>
        <taxon>Actinomycetota</taxon>
        <taxon>Actinomycetes</taxon>
        <taxon>Kitasatosporales</taxon>
        <taxon>Streptomycetaceae</taxon>
        <taxon>Streptomyces</taxon>
    </lineage>
</organism>
<proteinExistence type="predicted"/>
<sequence length="190" mass="19439">MTVWRRVAGPVATAAEPGDDPRPARSADDPAAGEPRLAWFADDPAAGESWAYGCPSPEAAARAWAATADAAARVAGGACARVVGDGLLARLVRLALPPGASRSTVIETTGTNGGIGDALASVRPGGLVLLAARPLHPTTPLPTYHVIHLPGVRLLPLAWRDGTGEALPEPLLSYALRGLPAHRIPAAPKQ</sequence>